<accession>A0ABU8M165</accession>
<name>A0ABU8M165_9PSEU</name>
<dbReference type="RefSeq" id="WP_337701413.1">
    <property type="nucleotide sequence ID" value="NZ_JBBEGM010000002.1"/>
</dbReference>
<evidence type="ECO:0000313" key="2">
    <source>
        <dbReference type="Proteomes" id="UP001369736"/>
    </source>
</evidence>
<comment type="caution">
    <text evidence="1">The sequence shown here is derived from an EMBL/GenBank/DDBJ whole genome shotgun (WGS) entry which is preliminary data.</text>
</comment>
<keyword evidence="2" id="KW-1185">Reference proteome</keyword>
<dbReference type="Proteomes" id="UP001369736">
    <property type="component" value="Unassembled WGS sequence"/>
</dbReference>
<gene>
    <name evidence="1" type="ORF">WCD58_08070</name>
</gene>
<organism evidence="1 2">
    <name type="scientific">Actinomycetospora flava</name>
    <dbReference type="NCBI Taxonomy" id="3129232"/>
    <lineage>
        <taxon>Bacteria</taxon>
        <taxon>Bacillati</taxon>
        <taxon>Actinomycetota</taxon>
        <taxon>Actinomycetes</taxon>
        <taxon>Pseudonocardiales</taxon>
        <taxon>Pseudonocardiaceae</taxon>
        <taxon>Actinomycetospora</taxon>
    </lineage>
</organism>
<proteinExistence type="predicted"/>
<dbReference type="EMBL" id="JBBEGM010000002">
    <property type="protein sequence ID" value="MEJ2861108.1"/>
    <property type="molecule type" value="Genomic_DNA"/>
</dbReference>
<evidence type="ECO:0000313" key="1">
    <source>
        <dbReference type="EMBL" id="MEJ2861108.1"/>
    </source>
</evidence>
<protein>
    <recommendedName>
        <fullName evidence="3">AbiEi antitoxin of type IV toxin-antitoxin system</fullName>
    </recommendedName>
</protein>
<reference evidence="1 2" key="1">
    <citation type="submission" date="2024-03" db="EMBL/GenBank/DDBJ databases">
        <title>Actinomycetospora sp. OC33-EN07, a novel actinomycete isolated from wild orchid (Aerides multiflora).</title>
        <authorList>
            <person name="Suriyachadkun C."/>
        </authorList>
    </citation>
    <scope>NUCLEOTIDE SEQUENCE [LARGE SCALE GENOMIC DNA]</scope>
    <source>
        <strain evidence="1 2">OC33-EN07</strain>
    </source>
</reference>
<sequence>MERLRAASWEGVISIDELTAQGVPERTAYRRTQEDGPWQLMAPATFLLSSGEPTYRQWEIAALVYAGEGAMLTGLGGARHHGIRSGDDPTTVHVLIHDPRRVLSTPKIVIERTKRLPKPIKRGGLAVAPVVRCLTDWSRRQKDLTAISAVLAEAVREWKTTPADLLQELDHGCRKGSAAPRRVLAAVDEGVWSAAEYELREFWHQWADLPEIEWNVKLYDEDGRFLAIADGFVKDLGFVLQVDSVEHHFATPDQVQETLTYHRRLRAAGLQVLSVRPAQRRDDPDGLHTDVLDALATAALLPAPRVRYEPASA</sequence>
<evidence type="ECO:0008006" key="3">
    <source>
        <dbReference type="Google" id="ProtNLM"/>
    </source>
</evidence>